<accession>A0A1G1ZGS0</accession>
<evidence type="ECO:0000313" key="5">
    <source>
        <dbReference type="Proteomes" id="UP000177174"/>
    </source>
</evidence>
<dbReference type="InterPro" id="IPR000307">
    <property type="entry name" value="Ribosomal_bS16"/>
</dbReference>
<dbReference type="NCBIfam" id="TIGR00002">
    <property type="entry name" value="S16"/>
    <property type="match status" value="1"/>
</dbReference>
<keyword evidence="2 3" id="KW-0687">Ribonucleoprotein</keyword>
<gene>
    <name evidence="3" type="primary">rpsP</name>
    <name evidence="4" type="ORF">A3E64_02065</name>
</gene>
<dbReference type="PANTHER" id="PTHR12919:SF20">
    <property type="entry name" value="SMALL RIBOSOMAL SUBUNIT PROTEIN BS16M"/>
    <property type="match status" value="1"/>
</dbReference>
<dbReference type="PROSITE" id="PS00732">
    <property type="entry name" value="RIBOSOMAL_S16"/>
    <property type="match status" value="1"/>
</dbReference>
<dbReference type="GO" id="GO:0015935">
    <property type="term" value="C:small ribosomal subunit"/>
    <property type="evidence" value="ECO:0007669"/>
    <property type="project" value="TreeGrafter"/>
</dbReference>
<dbReference type="InterPro" id="IPR020592">
    <property type="entry name" value="Ribosomal_bS16_CS"/>
</dbReference>
<evidence type="ECO:0000313" key="4">
    <source>
        <dbReference type="EMBL" id="OGY63336.1"/>
    </source>
</evidence>
<sequence length="98" mass="11352">MLTLKLKRIGKKHQPSYRLIVDEKRHKVYGKNVEDLGWFNPLQDKFEFKKERINHWLKNGAQVTDTVHNLLVTAGIISGKKIAVHKQPKKKEEAAPAK</sequence>
<comment type="similarity">
    <text evidence="3">Belongs to the bacterial ribosomal protein bS16 family.</text>
</comment>
<comment type="caution">
    <text evidence="4">The sequence shown here is derived from an EMBL/GenBank/DDBJ whole genome shotgun (WGS) entry which is preliminary data.</text>
</comment>
<proteinExistence type="inferred from homology"/>
<evidence type="ECO:0000256" key="3">
    <source>
        <dbReference type="HAMAP-Rule" id="MF_00385"/>
    </source>
</evidence>
<dbReference type="Proteomes" id="UP000177174">
    <property type="component" value="Unassembled WGS sequence"/>
</dbReference>
<protein>
    <recommendedName>
        <fullName evidence="3">Small ribosomal subunit protein bS16</fullName>
    </recommendedName>
</protein>
<dbReference type="Gene3D" id="3.30.1320.10">
    <property type="match status" value="1"/>
</dbReference>
<dbReference type="AlphaFoldDB" id="A0A1G1ZGS0"/>
<dbReference type="InterPro" id="IPR023803">
    <property type="entry name" value="Ribosomal_bS16_dom_sf"/>
</dbReference>
<dbReference type="SUPFAM" id="SSF54565">
    <property type="entry name" value="Ribosomal protein S16"/>
    <property type="match status" value="1"/>
</dbReference>
<keyword evidence="1 3" id="KW-0689">Ribosomal protein</keyword>
<dbReference type="Pfam" id="PF00886">
    <property type="entry name" value="Ribosomal_S16"/>
    <property type="match status" value="1"/>
</dbReference>
<name>A0A1G1ZGS0_9BACT</name>
<dbReference type="EMBL" id="MHJH01000040">
    <property type="protein sequence ID" value="OGY63336.1"/>
    <property type="molecule type" value="Genomic_DNA"/>
</dbReference>
<organism evidence="4 5">
    <name type="scientific">Candidatus Harrisonbacteria bacterium RIFCSPHIGHO2_12_FULL_48_16</name>
    <dbReference type="NCBI Taxonomy" id="1798405"/>
    <lineage>
        <taxon>Bacteria</taxon>
        <taxon>Candidatus Harrisoniibacteriota</taxon>
    </lineage>
</organism>
<dbReference type="STRING" id="1798405.A3E64_02065"/>
<dbReference type="GO" id="GO:0003735">
    <property type="term" value="F:structural constituent of ribosome"/>
    <property type="evidence" value="ECO:0007669"/>
    <property type="project" value="InterPro"/>
</dbReference>
<dbReference type="GO" id="GO:0006412">
    <property type="term" value="P:translation"/>
    <property type="evidence" value="ECO:0007669"/>
    <property type="project" value="UniProtKB-UniRule"/>
</dbReference>
<reference evidence="4 5" key="1">
    <citation type="journal article" date="2016" name="Nat. Commun.">
        <title>Thousands of microbial genomes shed light on interconnected biogeochemical processes in an aquifer system.</title>
        <authorList>
            <person name="Anantharaman K."/>
            <person name="Brown C.T."/>
            <person name="Hug L.A."/>
            <person name="Sharon I."/>
            <person name="Castelle C.J."/>
            <person name="Probst A.J."/>
            <person name="Thomas B.C."/>
            <person name="Singh A."/>
            <person name="Wilkins M.J."/>
            <person name="Karaoz U."/>
            <person name="Brodie E.L."/>
            <person name="Williams K.H."/>
            <person name="Hubbard S.S."/>
            <person name="Banfield J.F."/>
        </authorList>
    </citation>
    <scope>NUCLEOTIDE SEQUENCE [LARGE SCALE GENOMIC DNA]</scope>
</reference>
<dbReference type="GO" id="GO:0005737">
    <property type="term" value="C:cytoplasm"/>
    <property type="evidence" value="ECO:0007669"/>
    <property type="project" value="UniProtKB-ARBA"/>
</dbReference>
<evidence type="ECO:0000256" key="1">
    <source>
        <dbReference type="ARBA" id="ARBA00022980"/>
    </source>
</evidence>
<dbReference type="HAMAP" id="MF_00385">
    <property type="entry name" value="Ribosomal_bS16"/>
    <property type="match status" value="1"/>
</dbReference>
<evidence type="ECO:0000256" key="2">
    <source>
        <dbReference type="ARBA" id="ARBA00023274"/>
    </source>
</evidence>
<dbReference type="PANTHER" id="PTHR12919">
    <property type="entry name" value="30S RIBOSOMAL PROTEIN S16"/>
    <property type="match status" value="1"/>
</dbReference>